<comment type="caution">
    <text evidence="1">The sequence shown here is derived from an EMBL/GenBank/DDBJ whole genome shotgun (WGS) entry which is preliminary data.</text>
</comment>
<evidence type="ECO:0000313" key="1">
    <source>
        <dbReference type="EMBL" id="MBB5801392.1"/>
    </source>
</evidence>
<organism evidence="1 2">
    <name type="scientific">Saccharothrix ecbatanensis</name>
    <dbReference type="NCBI Taxonomy" id="1105145"/>
    <lineage>
        <taxon>Bacteria</taxon>
        <taxon>Bacillati</taxon>
        <taxon>Actinomycetota</taxon>
        <taxon>Actinomycetes</taxon>
        <taxon>Pseudonocardiales</taxon>
        <taxon>Pseudonocardiaceae</taxon>
        <taxon>Saccharothrix</taxon>
    </lineage>
</organism>
<dbReference type="AlphaFoldDB" id="A0A7W9HFN6"/>
<reference evidence="1 2" key="1">
    <citation type="submission" date="2020-08" db="EMBL/GenBank/DDBJ databases">
        <title>Sequencing the genomes of 1000 actinobacteria strains.</title>
        <authorList>
            <person name="Klenk H.-P."/>
        </authorList>
    </citation>
    <scope>NUCLEOTIDE SEQUENCE [LARGE SCALE GENOMIC DNA]</scope>
    <source>
        <strain evidence="1 2">DSM 45486</strain>
    </source>
</reference>
<gene>
    <name evidence="1" type="ORF">F4560_001160</name>
</gene>
<dbReference type="EMBL" id="JACHMO010000001">
    <property type="protein sequence ID" value="MBB5801392.1"/>
    <property type="molecule type" value="Genomic_DNA"/>
</dbReference>
<sequence>MFRMMRRRTLVGVVAVVLGLASLGAYLLWPAPTLDAADIDAALPTERDLPGFVAHDGLTGSLSVPSSNKDGRSVLTGAALDDQCRKWREEGDGWACEHVHGVGMVVLELSENVFFRVLSNVLAYDDENAAEVGWNGLVTDIRDRLEEEGIPKVKEGSPGWGDASLSFEVPGSTAMAIRVGTVVVAATVWDGSDQVSENEERDMVQRWPALQISKIEQLVG</sequence>
<dbReference type="Proteomes" id="UP000552097">
    <property type="component" value="Unassembled WGS sequence"/>
</dbReference>
<dbReference type="RefSeq" id="WP_184917152.1">
    <property type="nucleotide sequence ID" value="NZ_JACHMO010000001.1"/>
</dbReference>
<keyword evidence="2" id="KW-1185">Reference proteome</keyword>
<protein>
    <submittedName>
        <fullName evidence="1">Uncharacterized protein</fullName>
    </submittedName>
</protein>
<name>A0A7W9HFN6_9PSEU</name>
<accession>A0A7W9HFN6</accession>
<evidence type="ECO:0000313" key="2">
    <source>
        <dbReference type="Proteomes" id="UP000552097"/>
    </source>
</evidence>
<proteinExistence type="predicted"/>